<gene>
    <name evidence="7" type="ORF">AFULGI_00009180</name>
</gene>
<dbReference type="Pfam" id="PF21349">
    <property type="entry name" value="RUBY_RBDX"/>
    <property type="match status" value="1"/>
</dbReference>
<keyword evidence="5" id="KW-0408">Iron</keyword>
<feature type="domain" description="Ferritin-like diiron" evidence="6">
    <location>
        <begin position="1"/>
        <end position="142"/>
    </location>
</feature>
<dbReference type="InterPro" id="IPR048574">
    <property type="entry name" value="RUBY_RBDX"/>
</dbReference>
<dbReference type="Proteomes" id="UP000028501">
    <property type="component" value="Chromosome"/>
</dbReference>
<dbReference type="SUPFAM" id="SSF57802">
    <property type="entry name" value="Rubredoxin-like"/>
    <property type="match status" value="1"/>
</dbReference>
<evidence type="ECO:0000256" key="2">
    <source>
        <dbReference type="ARBA" id="ARBA00022448"/>
    </source>
</evidence>
<dbReference type="EMBL" id="CP006577">
    <property type="protein sequence ID" value="AIG97710.1"/>
    <property type="molecule type" value="Genomic_DNA"/>
</dbReference>
<dbReference type="Gene3D" id="2.20.28.10">
    <property type="match status" value="1"/>
</dbReference>
<sequence length="188" mass="21894">METPKNLLKGYIGESLAISRYQIYSSIAEAEKFIYVAKYFREVIENEKKHAEIFANLIKKLDIEPSEVEVKAPIKFGTTAENLRYAVEGEKWEAEEFYPSTAEVAEKEGFKEVAERFRALTKVEFSHQRKFAKLLELIENDQMFKRDEEVEWMCLVCGYTEKGKEPPKVCPNCGAMYYHFVSKDILAY</sequence>
<name>A0A075WBC8_ARCFL</name>
<dbReference type="PANTHER" id="PTHR43865">
    <property type="entry name" value="RUBRERYTHRIN-RELATED"/>
    <property type="match status" value="1"/>
</dbReference>
<dbReference type="AlphaFoldDB" id="A0A075WBC8"/>
<protein>
    <submittedName>
        <fullName evidence="7">Rubrerythrin</fullName>
    </submittedName>
</protein>
<evidence type="ECO:0000256" key="5">
    <source>
        <dbReference type="ARBA" id="ARBA00023004"/>
    </source>
</evidence>
<proteinExistence type="predicted"/>
<keyword evidence="2" id="KW-0813">Transport</keyword>
<dbReference type="InterPro" id="IPR009078">
    <property type="entry name" value="Ferritin-like_SF"/>
</dbReference>
<dbReference type="InterPro" id="IPR052364">
    <property type="entry name" value="Rubrerythrin"/>
</dbReference>
<evidence type="ECO:0000256" key="3">
    <source>
        <dbReference type="ARBA" id="ARBA00022723"/>
    </source>
</evidence>
<dbReference type="Gene3D" id="1.20.1260.10">
    <property type="match status" value="1"/>
</dbReference>
<dbReference type="InterPro" id="IPR003251">
    <property type="entry name" value="Rr_diiron-bd_dom"/>
</dbReference>
<evidence type="ECO:0000259" key="6">
    <source>
        <dbReference type="PROSITE" id="PS50905"/>
    </source>
</evidence>
<dbReference type="PANTHER" id="PTHR43865:SF1">
    <property type="entry name" value="RUBRERYTHRIN-RELATED"/>
    <property type="match status" value="1"/>
</dbReference>
<keyword evidence="3" id="KW-0479">Metal-binding</keyword>
<accession>A0A075WBC8</accession>
<dbReference type="InterPro" id="IPR012347">
    <property type="entry name" value="Ferritin-like"/>
</dbReference>
<dbReference type="RefSeq" id="WP_010878335.1">
    <property type="nucleotide sequence ID" value="NZ_CP006577.1"/>
</dbReference>
<dbReference type="CDD" id="cd00729">
    <property type="entry name" value="rubredoxin_SM"/>
    <property type="match status" value="1"/>
</dbReference>
<comment type="cofactor">
    <cofactor evidence="1">
        <name>Fe(3+)</name>
        <dbReference type="ChEBI" id="CHEBI:29034"/>
    </cofactor>
</comment>
<evidence type="ECO:0000256" key="1">
    <source>
        <dbReference type="ARBA" id="ARBA00001965"/>
    </source>
</evidence>
<dbReference type="GO" id="GO:0046872">
    <property type="term" value="F:metal ion binding"/>
    <property type="evidence" value="ECO:0007669"/>
    <property type="project" value="UniProtKB-KW"/>
</dbReference>
<dbReference type="SUPFAM" id="SSF47240">
    <property type="entry name" value="Ferritin-like"/>
    <property type="match status" value="1"/>
</dbReference>
<reference evidence="7 8" key="1">
    <citation type="submission" date="2013-07" db="EMBL/GenBank/DDBJ databases">
        <title>Genome of Archaeoglobus fulgidus.</title>
        <authorList>
            <person name="Fiebig A."/>
            <person name="Birkeland N.-K."/>
        </authorList>
    </citation>
    <scope>NUCLEOTIDE SEQUENCE [LARGE SCALE GENOMIC DNA]</scope>
    <source>
        <strain evidence="7 8">DSM 8774</strain>
    </source>
</reference>
<evidence type="ECO:0000256" key="4">
    <source>
        <dbReference type="ARBA" id="ARBA00022982"/>
    </source>
</evidence>
<organism evidence="7 8">
    <name type="scientific">Archaeoglobus fulgidus DSM 8774</name>
    <dbReference type="NCBI Taxonomy" id="1344584"/>
    <lineage>
        <taxon>Archaea</taxon>
        <taxon>Methanobacteriati</taxon>
        <taxon>Methanobacteriota</taxon>
        <taxon>Archaeoglobi</taxon>
        <taxon>Archaeoglobales</taxon>
        <taxon>Archaeoglobaceae</taxon>
        <taxon>Archaeoglobus</taxon>
    </lineage>
</organism>
<dbReference type="CDD" id="cd01041">
    <property type="entry name" value="Rubrerythrin"/>
    <property type="match status" value="1"/>
</dbReference>
<dbReference type="HOGENOM" id="CLU_095256_0_1_2"/>
<dbReference type="KEGG" id="afg:AFULGI_00009180"/>
<keyword evidence="4" id="KW-0249">Electron transport</keyword>
<evidence type="ECO:0000313" key="8">
    <source>
        <dbReference type="Proteomes" id="UP000028501"/>
    </source>
</evidence>
<dbReference type="PROSITE" id="PS50905">
    <property type="entry name" value="FERRITIN_LIKE"/>
    <property type="match status" value="1"/>
</dbReference>
<dbReference type="GeneID" id="24794432"/>
<dbReference type="InterPro" id="IPR009040">
    <property type="entry name" value="Ferritin-like_diiron"/>
</dbReference>
<dbReference type="Pfam" id="PF02915">
    <property type="entry name" value="Rubrerythrin"/>
    <property type="match status" value="1"/>
</dbReference>
<evidence type="ECO:0000313" key="7">
    <source>
        <dbReference type="EMBL" id="AIG97710.1"/>
    </source>
</evidence>
<dbReference type="GO" id="GO:0016491">
    <property type="term" value="F:oxidoreductase activity"/>
    <property type="evidence" value="ECO:0007669"/>
    <property type="project" value="InterPro"/>
</dbReference>